<proteinExistence type="predicted"/>
<sequence length="86" mass="9254">MTDIFSVPCASPPVCDLIASLIQLNPKNRITAVECAEIIEKTWSVSTEINYTPLLPGAKRGDPGEIAFATELDYDGALNGLLEMSL</sequence>
<evidence type="ECO:0000313" key="2">
    <source>
        <dbReference type="WBParaSite" id="Pan_g3142.t1"/>
    </source>
</evidence>
<protein>
    <submittedName>
        <fullName evidence="2">HDOD domain-containing protein</fullName>
    </submittedName>
</protein>
<dbReference type="WBParaSite" id="Pan_g3142.t1">
    <property type="protein sequence ID" value="Pan_g3142.t1"/>
    <property type="gene ID" value="Pan_g3142"/>
</dbReference>
<keyword evidence="1" id="KW-1185">Reference proteome</keyword>
<evidence type="ECO:0000313" key="1">
    <source>
        <dbReference type="Proteomes" id="UP000492821"/>
    </source>
</evidence>
<reference evidence="1" key="1">
    <citation type="journal article" date="2013" name="Genetics">
        <title>The draft genome and transcriptome of Panagrellus redivivus are shaped by the harsh demands of a free-living lifestyle.</title>
        <authorList>
            <person name="Srinivasan J."/>
            <person name="Dillman A.R."/>
            <person name="Macchietto M.G."/>
            <person name="Heikkinen L."/>
            <person name="Lakso M."/>
            <person name="Fracchia K.M."/>
            <person name="Antoshechkin I."/>
            <person name="Mortazavi A."/>
            <person name="Wong G."/>
            <person name="Sternberg P.W."/>
        </authorList>
    </citation>
    <scope>NUCLEOTIDE SEQUENCE [LARGE SCALE GENOMIC DNA]</scope>
    <source>
        <strain evidence="1">MT8872</strain>
    </source>
</reference>
<reference evidence="2" key="2">
    <citation type="submission" date="2020-10" db="UniProtKB">
        <authorList>
            <consortium name="WormBaseParasite"/>
        </authorList>
    </citation>
    <scope>IDENTIFICATION</scope>
</reference>
<accession>A0A7E4VTU7</accession>
<organism evidence="1 2">
    <name type="scientific">Panagrellus redivivus</name>
    <name type="common">Microworm</name>
    <dbReference type="NCBI Taxonomy" id="6233"/>
    <lineage>
        <taxon>Eukaryota</taxon>
        <taxon>Metazoa</taxon>
        <taxon>Ecdysozoa</taxon>
        <taxon>Nematoda</taxon>
        <taxon>Chromadorea</taxon>
        <taxon>Rhabditida</taxon>
        <taxon>Tylenchina</taxon>
        <taxon>Panagrolaimomorpha</taxon>
        <taxon>Panagrolaimoidea</taxon>
        <taxon>Panagrolaimidae</taxon>
        <taxon>Panagrellus</taxon>
    </lineage>
</organism>
<dbReference type="AlphaFoldDB" id="A0A7E4VTU7"/>
<name>A0A7E4VTU7_PANRE</name>
<dbReference type="Proteomes" id="UP000492821">
    <property type="component" value="Unassembled WGS sequence"/>
</dbReference>